<dbReference type="SUPFAM" id="SSF161098">
    <property type="entry name" value="MetI-like"/>
    <property type="match status" value="1"/>
</dbReference>
<evidence type="ECO:0000256" key="1">
    <source>
        <dbReference type="ARBA" id="ARBA00004651"/>
    </source>
</evidence>
<organism evidence="10 11">
    <name type="scientific">Streptomyces hazeniae</name>
    <dbReference type="NCBI Taxonomy" id="3075538"/>
    <lineage>
        <taxon>Bacteria</taxon>
        <taxon>Bacillati</taxon>
        <taxon>Actinomycetota</taxon>
        <taxon>Actinomycetes</taxon>
        <taxon>Kitasatosporales</taxon>
        <taxon>Streptomycetaceae</taxon>
        <taxon>Streptomyces</taxon>
    </lineage>
</organism>
<sequence>MSTAANPAAGHRPTGPSDPAAAGSRPSGRPSASRPSGPRPSGPKGQLARKVLLTLGVGAVIVYCLAPFYWMVVSSLRRTSDIFEMSALPSPLSFENYGAVFGPDQGFARALVNSLVVAGTTTVCALVLAIFTAYAVARLRFRFKKTILSTIIAMSMFPVVSIVVPLLRLFTDIGWINTYQAMILPSMSFALPLAVWNLTVFFRQLPDDLEQAAMIDGCTRGQAFRKIMLPLAAPGVFTTAIITFIAAWNEFLIALSMTNKAELQTATVAISKFTGATEFETPFGSQMAAGVLVTIPLVIMVVIFQRRIVAGLTAGAEK</sequence>
<gene>
    <name evidence="10" type="ORF">RM572_11260</name>
</gene>
<dbReference type="PROSITE" id="PS50928">
    <property type="entry name" value="ABC_TM1"/>
    <property type="match status" value="1"/>
</dbReference>
<keyword evidence="11" id="KW-1185">Reference proteome</keyword>
<dbReference type="Proteomes" id="UP001183414">
    <property type="component" value="Unassembled WGS sequence"/>
</dbReference>
<evidence type="ECO:0000256" key="7">
    <source>
        <dbReference type="RuleBase" id="RU363032"/>
    </source>
</evidence>
<proteinExistence type="inferred from homology"/>
<comment type="similarity">
    <text evidence="7">Belongs to the binding-protein-dependent transport system permease family.</text>
</comment>
<evidence type="ECO:0000256" key="6">
    <source>
        <dbReference type="ARBA" id="ARBA00023136"/>
    </source>
</evidence>
<dbReference type="Gene3D" id="1.10.3720.10">
    <property type="entry name" value="MetI-like"/>
    <property type="match status" value="1"/>
</dbReference>
<dbReference type="InterPro" id="IPR000515">
    <property type="entry name" value="MetI-like"/>
</dbReference>
<dbReference type="RefSeq" id="WP_311673138.1">
    <property type="nucleotide sequence ID" value="NZ_JAVREQ010000008.1"/>
</dbReference>
<dbReference type="InterPro" id="IPR050901">
    <property type="entry name" value="BP-dep_ABC_trans_perm"/>
</dbReference>
<keyword evidence="6 7" id="KW-0472">Membrane</keyword>
<dbReference type="CDD" id="cd06261">
    <property type="entry name" value="TM_PBP2"/>
    <property type="match status" value="1"/>
</dbReference>
<evidence type="ECO:0000313" key="10">
    <source>
        <dbReference type="EMBL" id="MDT0379345.1"/>
    </source>
</evidence>
<feature type="domain" description="ABC transmembrane type-1" evidence="9">
    <location>
        <begin position="111"/>
        <end position="304"/>
    </location>
</feature>
<dbReference type="PANTHER" id="PTHR32243:SF18">
    <property type="entry name" value="INNER MEMBRANE ABC TRANSPORTER PERMEASE PROTEIN YCJP"/>
    <property type="match status" value="1"/>
</dbReference>
<feature type="transmembrane region" description="Helical" evidence="7">
    <location>
        <begin position="147"/>
        <end position="167"/>
    </location>
</feature>
<dbReference type="Pfam" id="PF00528">
    <property type="entry name" value="BPD_transp_1"/>
    <property type="match status" value="1"/>
</dbReference>
<protein>
    <submittedName>
        <fullName evidence="10">Carbohydrate ABC transporter permease</fullName>
    </submittedName>
</protein>
<evidence type="ECO:0000256" key="3">
    <source>
        <dbReference type="ARBA" id="ARBA00022475"/>
    </source>
</evidence>
<comment type="subcellular location">
    <subcellularLocation>
        <location evidence="1 7">Cell membrane</location>
        <topology evidence="1 7">Multi-pass membrane protein</topology>
    </subcellularLocation>
</comment>
<feature type="transmembrane region" description="Helical" evidence="7">
    <location>
        <begin position="110"/>
        <end position="135"/>
    </location>
</feature>
<reference evidence="11" key="1">
    <citation type="submission" date="2023-07" db="EMBL/GenBank/DDBJ databases">
        <title>30 novel species of actinomycetes from the DSMZ collection.</title>
        <authorList>
            <person name="Nouioui I."/>
        </authorList>
    </citation>
    <scope>NUCLEOTIDE SEQUENCE [LARGE SCALE GENOMIC DNA]</scope>
    <source>
        <strain evidence="11">DSM 42041</strain>
    </source>
</reference>
<feature type="transmembrane region" description="Helical" evidence="7">
    <location>
        <begin position="51"/>
        <end position="70"/>
    </location>
</feature>
<evidence type="ECO:0000313" key="11">
    <source>
        <dbReference type="Proteomes" id="UP001183414"/>
    </source>
</evidence>
<evidence type="ECO:0000256" key="8">
    <source>
        <dbReference type="SAM" id="MobiDB-lite"/>
    </source>
</evidence>
<keyword evidence="4 7" id="KW-0812">Transmembrane</keyword>
<name>A0ABU2NRH7_9ACTN</name>
<feature type="transmembrane region" description="Helical" evidence="7">
    <location>
        <begin position="223"/>
        <end position="248"/>
    </location>
</feature>
<evidence type="ECO:0000259" key="9">
    <source>
        <dbReference type="PROSITE" id="PS50928"/>
    </source>
</evidence>
<evidence type="ECO:0000256" key="5">
    <source>
        <dbReference type="ARBA" id="ARBA00022989"/>
    </source>
</evidence>
<keyword evidence="2 7" id="KW-0813">Transport</keyword>
<keyword evidence="5 7" id="KW-1133">Transmembrane helix</keyword>
<evidence type="ECO:0000256" key="2">
    <source>
        <dbReference type="ARBA" id="ARBA00022448"/>
    </source>
</evidence>
<comment type="caution">
    <text evidence="10">The sequence shown here is derived from an EMBL/GenBank/DDBJ whole genome shotgun (WGS) entry which is preliminary data.</text>
</comment>
<accession>A0ABU2NRH7</accession>
<feature type="region of interest" description="Disordered" evidence="8">
    <location>
        <begin position="1"/>
        <end position="45"/>
    </location>
</feature>
<evidence type="ECO:0000256" key="4">
    <source>
        <dbReference type="ARBA" id="ARBA00022692"/>
    </source>
</evidence>
<dbReference type="EMBL" id="JAVREQ010000008">
    <property type="protein sequence ID" value="MDT0379345.1"/>
    <property type="molecule type" value="Genomic_DNA"/>
</dbReference>
<feature type="transmembrane region" description="Helical" evidence="7">
    <location>
        <begin position="283"/>
        <end position="304"/>
    </location>
</feature>
<feature type="transmembrane region" description="Helical" evidence="7">
    <location>
        <begin position="179"/>
        <end position="202"/>
    </location>
</feature>
<dbReference type="PANTHER" id="PTHR32243">
    <property type="entry name" value="MALTOSE TRANSPORT SYSTEM PERMEASE-RELATED"/>
    <property type="match status" value="1"/>
</dbReference>
<keyword evidence="3" id="KW-1003">Cell membrane</keyword>
<dbReference type="InterPro" id="IPR035906">
    <property type="entry name" value="MetI-like_sf"/>
</dbReference>
<feature type="compositionally biased region" description="Low complexity" evidence="8">
    <location>
        <begin position="19"/>
        <end position="36"/>
    </location>
</feature>